<evidence type="ECO:0000259" key="13">
    <source>
        <dbReference type="SMART" id="SM00490"/>
    </source>
</evidence>
<organism evidence="15 16">
    <name type="scientific">Nezara viridula</name>
    <name type="common">Southern green stink bug</name>
    <name type="synonym">Cimex viridulus</name>
    <dbReference type="NCBI Taxonomy" id="85310"/>
    <lineage>
        <taxon>Eukaryota</taxon>
        <taxon>Metazoa</taxon>
        <taxon>Ecdysozoa</taxon>
        <taxon>Arthropoda</taxon>
        <taxon>Hexapoda</taxon>
        <taxon>Insecta</taxon>
        <taxon>Pterygota</taxon>
        <taxon>Neoptera</taxon>
        <taxon>Paraneoptera</taxon>
        <taxon>Hemiptera</taxon>
        <taxon>Heteroptera</taxon>
        <taxon>Panheteroptera</taxon>
        <taxon>Pentatomomorpha</taxon>
        <taxon>Pentatomoidea</taxon>
        <taxon>Pentatomidae</taxon>
        <taxon>Pentatominae</taxon>
        <taxon>Nezara</taxon>
    </lineage>
</organism>
<evidence type="ECO:0000313" key="15">
    <source>
        <dbReference type="EMBL" id="CAH1403160.1"/>
    </source>
</evidence>
<dbReference type="InterPro" id="IPR004179">
    <property type="entry name" value="Sec63-dom"/>
</dbReference>
<dbReference type="GO" id="GO:0043138">
    <property type="term" value="F:3'-5' DNA helicase activity"/>
    <property type="evidence" value="ECO:0007669"/>
    <property type="project" value="UniProtKB-EC"/>
</dbReference>
<protein>
    <recommendedName>
        <fullName evidence="9">DNA 3'-5' helicase</fullName>
        <ecNumber evidence="9">5.6.2.4</ecNumber>
    </recommendedName>
</protein>
<dbReference type="Gene3D" id="3.40.50.300">
    <property type="entry name" value="P-loop containing nucleotide triphosphate hydrolases"/>
    <property type="match status" value="1"/>
</dbReference>
<reference evidence="15" key="1">
    <citation type="submission" date="2022-01" db="EMBL/GenBank/DDBJ databases">
        <authorList>
            <person name="King R."/>
        </authorList>
    </citation>
    <scope>NUCLEOTIDE SEQUENCE</scope>
</reference>
<evidence type="ECO:0000256" key="9">
    <source>
        <dbReference type="ARBA" id="ARBA00034808"/>
    </source>
</evidence>
<dbReference type="InterPro" id="IPR036390">
    <property type="entry name" value="WH_DNA-bd_sf"/>
</dbReference>
<feature type="domain" description="Helicase C-terminal" evidence="13">
    <location>
        <begin position="41"/>
        <end position="131"/>
    </location>
</feature>
<evidence type="ECO:0000256" key="11">
    <source>
        <dbReference type="SAM" id="Coils"/>
    </source>
</evidence>
<keyword evidence="4" id="KW-0347">Helicase</keyword>
<dbReference type="Proteomes" id="UP001152798">
    <property type="component" value="Chromosome 5"/>
</dbReference>
<dbReference type="EC" id="5.6.2.4" evidence="9"/>
<keyword evidence="6" id="KW-0413">Isomerase</keyword>
<keyword evidence="2" id="KW-0547">Nucleotide-binding</keyword>
<evidence type="ECO:0000256" key="6">
    <source>
        <dbReference type="ARBA" id="ARBA00023235"/>
    </source>
</evidence>
<evidence type="ECO:0000256" key="10">
    <source>
        <dbReference type="ARBA" id="ARBA00048988"/>
    </source>
</evidence>
<dbReference type="Gene3D" id="1.10.3380.10">
    <property type="entry name" value="Sec63 N-terminal domain-like domain"/>
    <property type="match status" value="1"/>
</dbReference>
<dbReference type="InterPro" id="IPR036388">
    <property type="entry name" value="WH-like_DNA-bd_sf"/>
</dbReference>
<gene>
    <name evidence="15" type="ORF">NEZAVI_LOCUS11814</name>
</gene>
<keyword evidence="3" id="KW-0378">Hydrolase</keyword>
<dbReference type="PANTHER" id="PTHR47835:SF3">
    <property type="entry name" value="HELICASE FOR MEIOSIS 1"/>
    <property type="match status" value="1"/>
</dbReference>
<dbReference type="SUPFAM" id="SSF52540">
    <property type="entry name" value="P-loop containing nucleoside triphosphate hydrolases"/>
    <property type="match status" value="1"/>
</dbReference>
<keyword evidence="7" id="KW-0469">Meiosis</keyword>
<dbReference type="OrthoDB" id="5575at2759"/>
<accession>A0A9P0HJQ0</accession>
<sequence>MLQIFCSTRKSVLQTSTILLQNITFHFTTVQKITLEEACESLLDSKLKDMVKYGVGFHHAGLSASDRHNIEELFKSGFLPILVSTSTLAMGVNLPAHLVIIKSTAQYVNGSWEEYSEGQILQMMGRAGRPQFDSSATAIILTKNTLKEKYEKMVSGTDIVESNLHRNLPEHLNSEIVLGTITDIAVAVNWLRSTFLYIRAMKNPRRYGIPEGLPHAEMEARLQAMCMRELNGLEKYELIKKTDFAYNVEPTENGKLMARLYIAFDTMKLFMKMNGKETIPQLLELICLCHEFSDIHLRIDERSTLNRLNNDKTQETIRFPLKGKIKTKEMKINCLIQASLGCLQIPDVSLVQECFKILRLTERICKALSLYLWQRKWYEGLASSLTITKSIGAKMWENSSHLTRQLPGIGPALSSLLAAAGKTSFKSIMESNPRDLERIINKHPPMGNSLQEMARSIPQYSLELNYQSFSKKLYVCLKLINYDKIIDPSHTFSLLVAGCNNELLRKEKIRDAAFIQQKGEINFTINIQPEMKIEAVTVHVISEKFVGVDVKKVVAICSQYQFFSKEEVENLYSDEESLVSSDKSFDEKSTAVVTENKNSSKKPANRQNLVKITKEKEKKPIKSKYQTSLHQFAFKSSRQQLKHHEKENKNFDNEVSSTQDNCVKYDSTPSSVNLEKSSDIYVLNSKNEKRMKLEMEYNWYFKQNLEINKNKTNDYDLALPSSSNYIVPGLQINNDKNSQCFLSDPGNSQISRSVIPKSKREHGSFEKSHLPVIQNTHNFQNTTFKENESHCLQMSSNEKYNSQVSYDSSQNISNQRKPLQLSPRQFFRSGKHLPQKPNDSTKRKRNFFPLFMPLDYKEENMEDASVDANKDQETQYNENLTLETSANNVPLSQESKMNPTVINDGITLKNQELMLKPVVTQDSKKKGNITHVKKGDIRMFQKTLDKSNNTIDSNKTVSSDISVQASQQSMIETPIEVSHQNISENKEIRFYSQFDDLFYDSPPERKNQDVIDLCPSSSEENTKETNRSLRSLQVDVDMSEKNVSDDFSPTFDLCDFTKKKIDFGKNIDEGDELPSDETDSESDIDSLCEDLRPEQKSLRSDYGDPFAPVHDSATLQRLLEKSRKDDAQEENLSWHNNQRCLEFLNQTGSHEIIHADDSVDGNKNLSTQKSFASSENHYEKKFCRSDYLQQDNPDDNQTLLSEYFHTKNSDLKNPSVKHFFQVQKELDYKQSLPFKYNFNQRNNLASKIPHCMAVAQPTKEHQAEKVPSKITYNAHSSHKHSVIFDNAPSPQQIEQFKKNMFQNSIFSQKTQAVKNPKSSVPEGPLPRLSHLLFDKKHSPRTPLNNFQTASSLMKPMSNPYHSCPQRRSEEHYKIKTNLNHEQRSPMPTKPKLVSSEETARSVNSPLNSWPTSIQDRFPTNMANQGFLNFATQQNPLLQPLIVQERHYYNISACNHDRNNQPKTPSRNMNPE</sequence>
<keyword evidence="5" id="KW-0067">ATP-binding</keyword>
<evidence type="ECO:0000256" key="4">
    <source>
        <dbReference type="ARBA" id="ARBA00022806"/>
    </source>
</evidence>
<dbReference type="InterPro" id="IPR052247">
    <property type="entry name" value="Meiotic_Crossover_Helicase"/>
</dbReference>
<feature type="coiled-coil region" evidence="11">
    <location>
        <begin position="634"/>
        <end position="661"/>
    </location>
</feature>
<dbReference type="CDD" id="cd18795">
    <property type="entry name" value="SF2_C_Ski2"/>
    <property type="match status" value="1"/>
</dbReference>
<proteinExistence type="inferred from homology"/>
<dbReference type="GO" id="GO:0016787">
    <property type="term" value="F:hydrolase activity"/>
    <property type="evidence" value="ECO:0007669"/>
    <property type="project" value="UniProtKB-KW"/>
</dbReference>
<dbReference type="SUPFAM" id="SSF46785">
    <property type="entry name" value="Winged helix' DNA-binding domain"/>
    <property type="match status" value="1"/>
</dbReference>
<evidence type="ECO:0000256" key="1">
    <source>
        <dbReference type="ARBA" id="ARBA00010140"/>
    </source>
</evidence>
<feature type="compositionally biased region" description="Acidic residues" evidence="12">
    <location>
        <begin position="1069"/>
        <end position="1085"/>
    </location>
</feature>
<evidence type="ECO:0000256" key="7">
    <source>
        <dbReference type="ARBA" id="ARBA00023254"/>
    </source>
</evidence>
<dbReference type="EMBL" id="OV725081">
    <property type="protein sequence ID" value="CAH1403160.1"/>
    <property type="molecule type" value="Genomic_DNA"/>
</dbReference>
<dbReference type="SMART" id="SM00490">
    <property type="entry name" value="HELICc"/>
    <property type="match status" value="1"/>
</dbReference>
<dbReference type="Pfam" id="PF02889">
    <property type="entry name" value="Sec63"/>
    <property type="match status" value="1"/>
</dbReference>
<evidence type="ECO:0000256" key="2">
    <source>
        <dbReference type="ARBA" id="ARBA00022741"/>
    </source>
</evidence>
<evidence type="ECO:0000256" key="5">
    <source>
        <dbReference type="ARBA" id="ARBA00022840"/>
    </source>
</evidence>
<dbReference type="Pfam" id="PF23445">
    <property type="entry name" value="WHD_SNRNP200"/>
    <property type="match status" value="1"/>
</dbReference>
<evidence type="ECO:0000256" key="8">
    <source>
        <dbReference type="ARBA" id="ARBA00034617"/>
    </source>
</evidence>
<dbReference type="InterPro" id="IPR027417">
    <property type="entry name" value="P-loop_NTPase"/>
</dbReference>
<feature type="region of interest" description="Disordered" evidence="12">
    <location>
        <begin position="1065"/>
        <end position="1085"/>
    </location>
</feature>
<dbReference type="GO" id="GO:0051321">
    <property type="term" value="P:meiotic cell cycle"/>
    <property type="evidence" value="ECO:0007669"/>
    <property type="project" value="UniProtKB-KW"/>
</dbReference>
<dbReference type="PANTHER" id="PTHR47835">
    <property type="entry name" value="HFM1, ATP DEPENDENT DNA HELICASE HOMOLOG"/>
    <property type="match status" value="1"/>
</dbReference>
<feature type="domain" description="SEC63" evidence="14">
    <location>
        <begin position="250"/>
        <end position="556"/>
    </location>
</feature>
<evidence type="ECO:0000256" key="3">
    <source>
        <dbReference type="ARBA" id="ARBA00022801"/>
    </source>
</evidence>
<keyword evidence="16" id="KW-1185">Reference proteome</keyword>
<comment type="similarity">
    <text evidence="1">Belongs to the helicase family. SKI2 subfamily.</text>
</comment>
<evidence type="ECO:0000259" key="14">
    <source>
        <dbReference type="SMART" id="SM00973"/>
    </source>
</evidence>
<comment type="catalytic activity">
    <reaction evidence="10">
        <text>ATP + H2O = ADP + phosphate + H(+)</text>
        <dbReference type="Rhea" id="RHEA:13065"/>
        <dbReference type="ChEBI" id="CHEBI:15377"/>
        <dbReference type="ChEBI" id="CHEBI:15378"/>
        <dbReference type="ChEBI" id="CHEBI:30616"/>
        <dbReference type="ChEBI" id="CHEBI:43474"/>
        <dbReference type="ChEBI" id="CHEBI:456216"/>
        <dbReference type="EC" id="5.6.2.4"/>
    </reaction>
</comment>
<dbReference type="Pfam" id="PF00271">
    <property type="entry name" value="Helicase_C"/>
    <property type="match status" value="1"/>
</dbReference>
<comment type="catalytic activity">
    <reaction evidence="8">
        <text>Couples ATP hydrolysis with the unwinding of duplex DNA by translocating in the 3'-5' direction.</text>
        <dbReference type="EC" id="5.6.2.4"/>
    </reaction>
</comment>
<dbReference type="SUPFAM" id="SSF158702">
    <property type="entry name" value="Sec63 N-terminal domain-like"/>
    <property type="match status" value="1"/>
</dbReference>
<dbReference type="InterPro" id="IPR057842">
    <property type="entry name" value="WH_MER3"/>
</dbReference>
<evidence type="ECO:0000256" key="12">
    <source>
        <dbReference type="SAM" id="MobiDB-lite"/>
    </source>
</evidence>
<dbReference type="GO" id="GO:0005524">
    <property type="term" value="F:ATP binding"/>
    <property type="evidence" value="ECO:0007669"/>
    <property type="project" value="UniProtKB-KW"/>
</dbReference>
<dbReference type="SMART" id="SM00973">
    <property type="entry name" value="Sec63"/>
    <property type="match status" value="1"/>
</dbReference>
<evidence type="ECO:0000313" key="16">
    <source>
        <dbReference type="Proteomes" id="UP001152798"/>
    </source>
</evidence>
<name>A0A9P0HJQ0_NEZVI</name>
<dbReference type="InterPro" id="IPR001650">
    <property type="entry name" value="Helicase_C-like"/>
</dbReference>
<keyword evidence="11" id="KW-0175">Coiled coil</keyword>
<dbReference type="FunFam" id="1.10.10.10:FF:000012">
    <property type="entry name" value="U5 small nuclear ribonucleoprotein helicase"/>
    <property type="match status" value="1"/>
</dbReference>
<dbReference type="Gene3D" id="1.10.10.10">
    <property type="entry name" value="Winged helix-like DNA-binding domain superfamily/Winged helix DNA-binding domain"/>
    <property type="match status" value="1"/>
</dbReference>